<dbReference type="PANTHER" id="PTHR22946">
    <property type="entry name" value="DIENELACTONE HYDROLASE DOMAIN-CONTAINING PROTEIN-RELATED"/>
    <property type="match status" value="1"/>
</dbReference>
<name>A0ABP9APC7_9MICO</name>
<dbReference type="SUPFAM" id="SSF53474">
    <property type="entry name" value="alpha/beta-Hydrolases"/>
    <property type="match status" value="1"/>
</dbReference>
<protein>
    <recommendedName>
        <fullName evidence="4">Serine aminopeptidase S33 domain-containing protein</fullName>
    </recommendedName>
</protein>
<sequence>MKTLARLAAAAAAAWALQAALGVAFARRVVAWRPHADERVIAADAATATFAASAKTRHPGVFGVRQGDGYALVGDVLSDDGRMVVRAIAGGASPRPGGVRWEGDVHALPSDAGPHRDVVVDAPSGPAPAWRFGPDRHDTWVLHIHGIRATRDNALRSVLAAEAEGLPSLVVSFRGDGTAGPAAGGASRLGLDESDDVDAAIAYAVQHGARRVVLCGWSMGGGIALRLTETSAHRDRIAALVLVGPATDWRAAIRAGAVVGHVPFPSAAARHAIRALGHPVLSRLAGLSAPVDVDVLDWTRAGRLRVPALVVHSRADRTVPFASTEAFAHANPGLVEVREAPEADHSWEYNVAPEWFTETVRERLRAVQAEPLPAANPSA</sequence>
<dbReference type="Gene3D" id="3.40.50.1820">
    <property type="entry name" value="alpha/beta hydrolase"/>
    <property type="match status" value="1"/>
</dbReference>
<comment type="similarity">
    <text evidence="1">Belongs to the AB hydrolase superfamily.</text>
</comment>
<evidence type="ECO:0000259" key="4">
    <source>
        <dbReference type="Pfam" id="PF12146"/>
    </source>
</evidence>
<organism evidence="5 6">
    <name type="scientific">Microbacterium gilvum</name>
    <dbReference type="NCBI Taxonomy" id="1336204"/>
    <lineage>
        <taxon>Bacteria</taxon>
        <taxon>Bacillati</taxon>
        <taxon>Actinomycetota</taxon>
        <taxon>Actinomycetes</taxon>
        <taxon>Micrococcales</taxon>
        <taxon>Microbacteriaceae</taxon>
        <taxon>Microbacterium</taxon>
    </lineage>
</organism>
<feature type="domain" description="Serine aminopeptidase S33" evidence="4">
    <location>
        <begin position="138"/>
        <end position="253"/>
    </location>
</feature>
<keyword evidence="2" id="KW-0378">Hydrolase</keyword>
<dbReference type="Proteomes" id="UP001501645">
    <property type="component" value="Unassembled WGS sequence"/>
</dbReference>
<feature type="signal peptide" evidence="3">
    <location>
        <begin position="1"/>
        <end position="26"/>
    </location>
</feature>
<evidence type="ECO:0000256" key="2">
    <source>
        <dbReference type="ARBA" id="ARBA00022801"/>
    </source>
</evidence>
<feature type="chain" id="PRO_5046257329" description="Serine aminopeptidase S33 domain-containing protein" evidence="3">
    <location>
        <begin position="27"/>
        <end position="379"/>
    </location>
</feature>
<dbReference type="Pfam" id="PF12146">
    <property type="entry name" value="Hydrolase_4"/>
    <property type="match status" value="1"/>
</dbReference>
<dbReference type="EMBL" id="BAABKO010000006">
    <property type="protein sequence ID" value="GAA4783825.1"/>
    <property type="molecule type" value="Genomic_DNA"/>
</dbReference>
<dbReference type="InterPro" id="IPR022742">
    <property type="entry name" value="Hydrolase_4"/>
</dbReference>
<accession>A0ABP9APC7</accession>
<keyword evidence="6" id="KW-1185">Reference proteome</keyword>
<dbReference type="RefSeq" id="WP_345441370.1">
    <property type="nucleotide sequence ID" value="NZ_BAABKO010000006.1"/>
</dbReference>
<dbReference type="InterPro" id="IPR050261">
    <property type="entry name" value="FrsA_esterase"/>
</dbReference>
<proteinExistence type="inferred from homology"/>
<dbReference type="PANTHER" id="PTHR22946:SF9">
    <property type="entry name" value="POLYKETIDE TRANSFERASE AF380"/>
    <property type="match status" value="1"/>
</dbReference>
<evidence type="ECO:0000256" key="3">
    <source>
        <dbReference type="SAM" id="SignalP"/>
    </source>
</evidence>
<gene>
    <name evidence="5" type="ORF">GCM10023351_31570</name>
</gene>
<dbReference type="InterPro" id="IPR029058">
    <property type="entry name" value="AB_hydrolase_fold"/>
</dbReference>
<evidence type="ECO:0000313" key="5">
    <source>
        <dbReference type="EMBL" id="GAA4783825.1"/>
    </source>
</evidence>
<evidence type="ECO:0000313" key="6">
    <source>
        <dbReference type="Proteomes" id="UP001501645"/>
    </source>
</evidence>
<reference evidence="6" key="1">
    <citation type="journal article" date="2019" name="Int. J. Syst. Evol. Microbiol.">
        <title>The Global Catalogue of Microorganisms (GCM) 10K type strain sequencing project: providing services to taxonomists for standard genome sequencing and annotation.</title>
        <authorList>
            <consortium name="The Broad Institute Genomics Platform"/>
            <consortium name="The Broad Institute Genome Sequencing Center for Infectious Disease"/>
            <person name="Wu L."/>
            <person name="Ma J."/>
        </authorList>
    </citation>
    <scope>NUCLEOTIDE SEQUENCE [LARGE SCALE GENOMIC DNA]</scope>
    <source>
        <strain evidence="6">JCM 18537</strain>
    </source>
</reference>
<keyword evidence="3" id="KW-0732">Signal</keyword>
<evidence type="ECO:0000256" key="1">
    <source>
        <dbReference type="ARBA" id="ARBA00008645"/>
    </source>
</evidence>
<comment type="caution">
    <text evidence="5">The sequence shown here is derived from an EMBL/GenBank/DDBJ whole genome shotgun (WGS) entry which is preliminary data.</text>
</comment>